<proteinExistence type="predicted"/>
<dbReference type="InterPro" id="IPR048427">
    <property type="entry name" value="YpoC"/>
</dbReference>
<evidence type="ECO:0000259" key="1">
    <source>
        <dbReference type="Pfam" id="PF21747"/>
    </source>
</evidence>
<accession>E6TZK3</accession>
<dbReference type="HOGENOM" id="CLU_123736_0_0_9"/>
<evidence type="ECO:0000313" key="3">
    <source>
        <dbReference type="Proteomes" id="UP000001401"/>
    </source>
</evidence>
<dbReference type="KEGG" id="bco:Bcell_1915"/>
<keyword evidence="3" id="KW-1185">Reference proteome</keyword>
<name>E6TZK3_EVAC2</name>
<sequence length="174" mass="20808">MLVNKKLWKVPEAFVLSPFYGKGAEITISNDVDFVQGDLFHYDIRLALNCANNTEQPWDNLQTLILKVKNLWLNEGLPTLTQCFHERNRNKARPYMLYYLSLYIQTMIWLQERPVYTLNAIQEQLNHLPYAPMNIRERISFILNSPDHYHSFITLKQLFEESHKKWTIYLMKKN</sequence>
<organism evidence="2 3">
    <name type="scientific">Evansella cellulosilytica (strain ATCC 21833 / DSM 2522 / FERM P-1141 / JCM 9156 / N-4)</name>
    <name type="common">Bacillus cellulosilyticus</name>
    <dbReference type="NCBI Taxonomy" id="649639"/>
    <lineage>
        <taxon>Bacteria</taxon>
        <taxon>Bacillati</taxon>
        <taxon>Bacillota</taxon>
        <taxon>Bacilli</taxon>
        <taxon>Bacillales</taxon>
        <taxon>Bacillaceae</taxon>
        <taxon>Evansella</taxon>
    </lineage>
</organism>
<dbReference type="AlphaFoldDB" id="E6TZK3"/>
<gene>
    <name evidence="2" type="ordered locus">Bcell_1915</name>
</gene>
<feature type="domain" description="YpoC-like" evidence="1">
    <location>
        <begin position="67"/>
        <end position="173"/>
    </location>
</feature>
<dbReference type="Pfam" id="PF21747">
    <property type="entry name" value="YpoC"/>
    <property type="match status" value="1"/>
</dbReference>
<protein>
    <recommendedName>
        <fullName evidence="1">YpoC-like domain-containing protein</fullName>
    </recommendedName>
</protein>
<dbReference type="Proteomes" id="UP000001401">
    <property type="component" value="Chromosome"/>
</dbReference>
<dbReference type="STRING" id="649639.Bcell_1915"/>
<reference evidence="2" key="1">
    <citation type="submission" date="2010-12" db="EMBL/GenBank/DDBJ databases">
        <title>Complete sequence of Bacillus cellulosilyticus DSM 2522.</title>
        <authorList>
            <consortium name="US DOE Joint Genome Institute"/>
            <person name="Lucas S."/>
            <person name="Copeland A."/>
            <person name="Lapidus A."/>
            <person name="Cheng J.-F."/>
            <person name="Bruce D."/>
            <person name="Goodwin L."/>
            <person name="Pitluck S."/>
            <person name="Chertkov O."/>
            <person name="Detter J.C."/>
            <person name="Han C."/>
            <person name="Tapia R."/>
            <person name="Land M."/>
            <person name="Hauser L."/>
            <person name="Jeffries C."/>
            <person name="Kyrpides N."/>
            <person name="Ivanova N."/>
            <person name="Mikhailova N."/>
            <person name="Brumm P."/>
            <person name="Mead D."/>
            <person name="Woyke T."/>
        </authorList>
    </citation>
    <scope>NUCLEOTIDE SEQUENCE [LARGE SCALE GENOMIC DNA]</scope>
    <source>
        <strain evidence="2">DSM 2522</strain>
    </source>
</reference>
<dbReference type="EMBL" id="CP002394">
    <property type="protein sequence ID" value="ADU30177.1"/>
    <property type="molecule type" value="Genomic_DNA"/>
</dbReference>
<evidence type="ECO:0000313" key="2">
    <source>
        <dbReference type="EMBL" id="ADU30177.1"/>
    </source>
</evidence>